<name>B8PZY2_9BACT</name>
<dbReference type="PANTHER" id="PTHR10160:SF19">
    <property type="entry name" value="PROTON-TRANSLOCATING NAD(P)(+) TRANSHYDROGENASE"/>
    <property type="match status" value="1"/>
</dbReference>
<evidence type="ECO:0000256" key="2">
    <source>
        <dbReference type="ARBA" id="ARBA00005689"/>
    </source>
</evidence>
<dbReference type="GO" id="GO:0005886">
    <property type="term" value="C:plasma membrane"/>
    <property type="evidence" value="ECO:0007669"/>
    <property type="project" value="TreeGrafter"/>
</dbReference>
<feature type="domain" description="Alanine dehydrogenase/pyridine nucleotide transhydrogenase NAD(H)-binding" evidence="9">
    <location>
        <begin position="150"/>
        <end position="312"/>
    </location>
</feature>
<evidence type="ECO:0000256" key="8">
    <source>
        <dbReference type="ARBA" id="ARBA00048202"/>
    </source>
</evidence>
<dbReference type="EMBL" id="EU333169">
    <property type="protein sequence ID" value="ACA34440.1"/>
    <property type="molecule type" value="Genomic_DNA"/>
</dbReference>
<comment type="similarity">
    <text evidence="2">Belongs to the AlaDH/PNT family.</text>
</comment>
<dbReference type="PROSITE" id="PS00837">
    <property type="entry name" value="ALADH_PNT_2"/>
    <property type="match status" value="1"/>
</dbReference>
<reference evidence="11" key="1">
    <citation type="journal article" date="2009" name="Appl. Environ. Microbiol.">
        <title>Isolation and characterization of metalloproteases with a novel domain structure by construction and screening of metagenomic libraries.</title>
        <authorList>
            <person name="Waschkowitz T."/>
            <person name="Rockstroh S."/>
            <person name="Daniel R."/>
        </authorList>
    </citation>
    <scope>NUCLEOTIDE SEQUENCE</scope>
</reference>
<comment type="catalytic activity">
    <reaction evidence="8">
        <text>NAD(+) + NADPH + H(+)(in) = NADH + NADP(+) + H(+)(out)</text>
        <dbReference type="Rhea" id="RHEA:47992"/>
        <dbReference type="ChEBI" id="CHEBI:15378"/>
        <dbReference type="ChEBI" id="CHEBI:57540"/>
        <dbReference type="ChEBI" id="CHEBI:57783"/>
        <dbReference type="ChEBI" id="CHEBI:57945"/>
        <dbReference type="ChEBI" id="CHEBI:58349"/>
        <dbReference type="EC" id="7.1.1.1"/>
    </reaction>
</comment>
<evidence type="ECO:0000256" key="1">
    <source>
        <dbReference type="ARBA" id="ARBA00003943"/>
    </source>
</evidence>
<comment type="function">
    <text evidence="1">The transhydrogenation between NADH and NADP is coupled to respiration and ATP hydrolysis and functions as a proton pump across the membrane.</text>
</comment>
<dbReference type="GO" id="GO:0008750">
    <property type="term" value="F:proton-translocating NAD(P)+ transhydrogenase activity"/>
    <property type="evidence" value="ECO:0007669"/>
    <property type="project" value="UniProtKB-EC"/>
</dbReference>
<evidence type="ECO:0000256" key="5">
    <source>
        <dbReference type="ARBA" id="ARBA00022857"/>
    </source>
</evidence>
<dbReference type="SMART" id="SM01002">
    <property type="entry name" value="AlaDh_PNT_C"/>
    <property type="match status" value="1"/>
</dbReference>
<dbReference type="GO" id="GO:0016491">
    <property type="term" value="F:oxidoreductase activity"/>
    <property type="evidence" value="ECO:0007669"/>
    <property type="project" value="InterPro"/>
</dbReference>
<sequence length="377" mass="38696">MAVIIGVARETAAGERRVALTPETCKKFVAAGASVRVERGLGRGAHFPDPAYAAAGAQLVADADAALAGADLVLCVQPPPAAAIERLQHGAVLVGTLQPQADPARAAALQALAIVAFPLERLPRTTRAQAMDVLSSQAGMAGYKAMLIAAQLAPRFFPMLTTAAGTIRPSKVLVVGAGVAGLQAIATAKRLGAQVEGFDVRPETREQIQSLGGKFLDLGVSAAGEGGYARALTDEERAEQQRRLGEHLKTIDVVVCTAAVPGRPAPKIVSAAMVEGMQPGSVIVDLAAETGGNCELTRPGETIERAGVVIAGPLDLASSGALHASEMYARNVFNFASLLLKDGALAFDWDDELLAKTVWPQPPAAATPAAAPLASAT</sequence>
<evidence type="ECO:0000256" key="7">
    <source>
        <dbReference type="ARBA" id="ARBA00023027"/>
    </source>
</evidence>
<evidence type="ECO:0000259" key="10">
    <source>
        <dbReference type="SMART" id="SM01003"/>
    </source>
</evidence>
<feature type="domain" description="Alanine dehydrogenase/pyridine nucleotide transhydrogenase N-terminal" evidence="10">
    <location>
        <begin position="6"/>
        <end position="141"/>
    </location>
</feature>
<proteinExistence type="inferred from homology"/>
<gene>
    <name evidence="11" type="primary">pnt</name>
</gene>
<dbReference type="Gene3D" id="3.40.50.720">
    <property type="entry name" value="NAD(P)-binding Rossmann-like Domain"/>
    <property type="match status" value="2"/>
</dbReference>
<dbReference type="EC" id="7.1.1.1" evidence="3"/>
<keyword evidence="4" id="KW-0547">Nucleotide-binding</keyword>
<dbReference type="SUPFAM" id="SSF51735">
    <property type="entry name" value="NAD(P)-binding Rossmann-fold domains"/>
    <property type="match status" value="1"/>
</dbReference>
<dbReference type="SMART" id="SM01003">
    <property type="entry name" value="AlaDh_PNT_N"/>
    <property type="match status" value="1"/>
</dbReference>
<evidence type="ECO:0000256" key="6">
    <source>
        <dbReference type="ARBA" id="ARBA00022967"/>
    </source>
</evidence>
<dbReference type="PANTHER" id="PTHR10160">
    <property type="entry name" value="NAD(P) TRANSHYDROGENASE"/>
    <property type="match status" value="1"/>
</dbReference>
<dbReference type="Pfam" id="PF05222">
    <property type="entry name" value="AlaDh_PNT_N"/>
    <property type="match status" value="1"/>
</dbReference>
<evidence type="ECO:0000259" key="9">
    <source>
        <dbReference type="SMART" id="SM01002"/>
    </source>
</evidence>
<dbReference type="InterPro" id="IPR007886">
    <property type="entry name" value="AlaDH/PNT_N"/>
</dbReference>
<keyword evidence="5" id="KW-0521">NADP</keyword>
<evidence type="ECO:0000256" key="3">
    <source>
        <dbReference type="ARBA" id="ARBA00012943"/>
    </source>
</evidence>
<evidence type="ECO:0000313" key="11">
    <source>
        <dbReference type="EMBL" id="ACA34440.1"/>
    </source>
</evidence>
<dbReference type="AlphaFoldDB" id="B8PZY2"/>
<protein>
    <recommendedName>
        <fullName evidence="3">proton-translocating NAD(P)(+) transhydrogenase</fullName>
        <ecNumber evidence="3">7.1.1.1</ecNumber>
    </recommendedName>
</protein>
<evidence type="ECO:0000256" key="4">
    <source>
        <dbReference type="ARBA" id="ARBA00022741"/>
    </source>
</evidence>
<organism evidence="11">
    <name type="scientific">uncultured bacterium pTW3</name>
    <dbReference type="NCBI Taxonomy" id="504467"/>
    <lineage>
        <taxon>Bacteria</taxon>
        <taxon>Candidatus Dojkabacteria</taxon>
        <taxon>environmental samples</taxon>
    </lineage>
</organism>
<dbReference type="InterPro" id="IPR008143">
    <property type="entry name" value="Ala_DH/PNT_CS2"/>
</dbReference>
<dbReference type="Pfam" id="PF01262">
    <property type="entry name" value="AlaDh_PNT_C"/>
    <property type="match status" value="1"/>
</dbReference>
<dbReference type="CDD" id="cd05304">
    <property type="entry name" value="Rubrum_tdh"/>
    <property type="match status" value="1"/>
</dbReference>
<keyword evidence="6" id="KW-1278">Translocase</keyword>
<dbReference type="InterPro" id="IPR036291">
    <property type="entry name" value="NAD(P)-bd_dom_sf"/>
</dbReference>
<dbReference type="GO" id="GO:0006740">
    <property type="term" value="P:NADPH regeneration"/>
    <property type="evidence" value="ECO:0007669"/>
    <property type="project" value="TreeGrafter"/>
</dbReference>
<accession>B8PZY2</accession>
<dbReference type="SUPFAM" id="SSF52283">
    <property type="entry name" value="Formate/glycerate dehydrogenase catalytic domain-like"/>
    <property type="match status" value="1"/>
</dbReference>
<keyword evidence="7" id="KW-0520">NAD</keyword>
<dbReference type="GO" id="GO:0050661">
    <property type="term" value="F:NADP binding"/>
    <property type="evidence" value="ECO:0007669"/>
    <property type="project" value="TreeGrafter"/>
</dbReference>
<dbReference type="InterPro" id="IPR007698">
    <property type="entry name" value="AlaDH/PNT_NAD(H)-bd"/>
</dbReference>